<dbReference type="SUPFAM" id="SSF53613">
    <property type="entry name" value="Ribokinase-like"/>
    <property type="match status" value="1"/>
</dbReference>
<evidence type="ECO:0000259" key="7">
    <source>
        <dbReference type="Pfam" id="PF08543"/>
    </source>
</evidence>
<evidence type="ECO:0000256" key="6">
    <source>
        <dbReference type="ARBA" id="ARBA00022840"/>
    </source>
</evidence>
<dbReference type="GO" id="GO:0009229">
    <property type="term" value="P:thiamine diphosphate biosynthetic process"/>
    <property type="evidence" value="ECO:0007669"/>
    <property type="project" value="UniProtKB-UniPathway"/>
</dbReference>
<keyword evidence="8" id="KW-0614">Plasmid</keyword>
<dbReference type="GO" id="GO:0008972">
    <property type="term" value="F:phosphomethylpyrimidine kinase activity"/>
    <property type="evidence" value="ECO:0007669"/>
    <property type="project" value="InterPro"/>
</dbReference>
<evidence type="ECO:0000256" key="1">
    <source>
        <dbReference type="ARBA" id="ARBA00004948"/>
    </source>
</evidence>
<keyword evidence="6" id="KW-0067">ATP-binding</keyword>
<accession>A0A2H5F4Z2</accession>
<organism evidence="8 9">
    <name type="scientific">Paracoccus zhejiangensis</name>
    <dbReference type="NCBI Taxonomy" id="1077935"/>
    <lineage>
        <taxon>Bacteria</taxon>
        <taxon>Pseudomonadati</taxon>
        <taxon>Pseudomonadota</taxon>
        <taxon>Alphaproteobacteria</taxon>
        <taxon>Rhodobacterales</taxon>
        <taxon>Paracoccaceae</taxon>
        <taxon>Paracoccus</taxon>
    </lineage>
</organism>
<geneLocation type="plasmid" evidence="9">
    <name>ppz01</name>
</geneLocation>
<dbReference type="Pfam" id="PF08543">
    <property type="entry name" value="Phos_pyr_kin"/>
    <property type="match status" value="1"/>
</dbReference>
<comment type="pathway">
    <text evidence="1">Cofactor biosynthesis; thiamine diphosphate biosynthesis.</text>
</comment>
<keyword evidence="3" id="KW-0808">Transferase</keyword>
<evidence type="ECO:0000256" key="3">
    <source>
        <dbReference type="ARBA" id="ARBA00022679"/>
    </source>
</evidence>
<dbReference type="Proteomes" id="UP000234530">
    <property type="component" value="Plasmid pPZ01"/>
</dbReference>
<evidence type="ECO:0000256" key="5">
    <source>
        <dbReference type="ARBA" id="ARBA00022777"/>
    </source>
</evidence>
<dbReference type="InterPro" id="IPR004399">
    <property type="entry name" value="HMP/HMP-P_kinase_dom"/>
</dbReference>
<dbReference type="GO" id="GO:0008902">
    <property type="term" value="F:hydroxymethylpyrimidine kinase activity"/>
    <property type="evidence" value="ECO:0007669"/>
    <property type="project" value="UniProtKB-EC"/>
</dbReference>
<dbReference type="RefSeq" id="WP_101754575.1">
    <property type="nucleotide sequence ID" value="NZ_CP025431.1"/>
</dbReference>
<dbReference type="AlphaFoldDB" id="A0A2H5F4Z2"/>
<dbReference type="EC" id="2.7.1.49" evidence="2"/>
<dbReference type="GO" id="GO:0005524">
    <property type="term" value="F:ATP binding"/>
    <property type="evidence" value="ECO:0007669"/>
    <property type="project" value="UniProtKB-KW"/>
</dbReference>
<dbReference type="GO" id="GO:0009228">
    <property type="term" value="P:thiamine biosynthetic process"/>
    <property type="evidence" value="ECO:0007669"/>
    <property type="project" value="InterPro"/>
</dbReference>
<dbReference type="FunFam" id="3.40.1190.20:FF:000003">
    <property type="entry name" value="Phosphomethylpyrimidine kinase ThiD"/>
    <property type="match status" value="1"/>
</dbReference>
<keyword evidence="4" id="KW-0547">Nucleotide-binding</keyword>
<dbReference type="InterPro" id="IPR029056">
    <property type="entry name" value="Ribokinase-like"/>
</dbReference>
<name>A0A2H5F4Z2_9RHOB</name>
<evidence type="ECO:0000313" key="8">
    <source>
        <dbReference type="EMBL" id="AUH66604.1"/>
    </source>
</evidence>
<dbReference type="NCBIfam" id="TIGR00097">
    <property type="entry name" value="HMP-P_kinase"/>
    <property type="match status" value="1"/>
</dbReference>
<gene>
    <name evidence="8" type="primary">thiD</name>
    <name evidence="8" type="ORF">CX676_20065</name>
</gene>
<dbReference type="OrthoDB" id="9810880at2"/>
<dbReference type="CDD" id="cd01169">
    <property type="entry name" value="HMPP_kinase"/>
    <property type="match status" value="1"/>
</dbReference>
<evidence type="ECO:0000256" key="2">
    <source>
        <dbReference type="ARBA" id="ARBA00012135"/>
    </source>
</evidence>
<keyword evidence="5 8" id="KW-0418">Kinase</keyword>
<dbReference type="KEGG" id="pzh:CX676_20065"/>
<dbReference type="Gene3D" id="3.40.1190.20">
    <property type="match status" value="1"/>
</dbReference>
<protein>
    <recommendedName>
        <fullName evidence="2">hydroxymethylpyrimidine kinase</fullName>
        <ecNumber evidence="2">2.7.1.49</ecNumber>
    </recommendedName>
</protein>
<dbReference type="PANTHER" id="PTHR20858">
    <property type="entry name" value="PHOSPHOMETHYLPYRIMIDINE KINASE"/>
    <property type="match status" value="1"/>
</dbReference>
<dbReference type="GO" id="GO:0005829">
    <property type="term" value="C:cytosol"/>
    <property type="evidence" value="ECO:0007669"/>
    <property type="project" value="TreeGrafter"/>
</dbReference>
<evidence type="ECO:0000313" key="9">
    <source>
        <dbReference type="Proteomes" id="UP000234530"/>
    </source>
</evidence>
<dbReference type="InterPro" id="IPR013749">
    <property type="entry name" value="PM/HMP-P_kinase-1"/>
</dbReference>
<dbReference type="EMBL" id="CP025431">
    <property type="protein sequence ID" value="AUH66604.1"/>
    <property type="molecule type" value="Genomic_DNA"/>
</dbReference>
<evidence type="ECO:0000256" key="4">
    <source>
        <dbReference type="ARBA" id="ARBA00022741"/>
    </source>
</evidence>
<keyword evidence="9" id="KW-1185">Reference proteome</keyword>
<dbReference type="UniPathway" id="UPA00060">
    <property type="reaction ID" value="UER00138"/>
</dbReference>
<reference evidence="8 9" key="1">
    <citation type="journal article" date="2013" name="Antonie Van Leeuwenhoek">
        <title>Paracoccus zhejiangensis sp. nov., isolated from activated sludge in wastewater-treatment system.</title>
        <authorList>
            <person name="Wu Z.G."/>
            <person name="Zhang D.F."/>
            <person name="Liu Y.L."/>
            <person name="Wang F."/>
            <person name="Jiang X."/>
            <person name="Li C."/>
            <person name="Li S.P."/>
            <person name="Hong Q."/>
            <person name="Li W.J."/>
        </authorList>
    </citation>
    <scope>NUCLEOTIDE SEQUENCE [LARGE SCALE GENOMIC DNA]</scope>
    <source>
        <strain evidence="8 9">J6</strain>
        <plasmid evidence="9">Plasmid ppz01</plasmid>
    </source>
</reference>
<feature type="domain" description="Pyridoxamine kinase/Phosphomethylpyrimidine kinase" evidence="7">
    <location>
        <begin position="12"/>
        <end position="257"/>
    </location>
</feature>
<sequence>MTDIALTIAGSDSGGGAGIQADLKTFSALGTYGASVLTAITAQNTRAVTAVETLSPALIRAQMEAVFDDLPVKAVKIGMLGDPVVIRTVAEGLAGRGLPVVLDPVMVAKSGDRLLAAEAIAALRGELLPLATVLTPNLPEAGELLGAEPAADLTAREAQGRALLALGPDWVLMKGGHDAGEVCTDLLLGPETHRLTAPRIATRNTHGTGCTLSAAIAAGLAQGLSVPKAVTRAHAYLQGAIAAADRLRIGSGHGPVHHFHALWGAGA</sequence>
<proteinExistence type="predicted"/>
<dbReference type="PANTHER" id="PTHR20858:SF17">
    <property type="entry name" value="HYDROXYMETHYLPYRIMIDINE_PHOSPHOMETHYLPYRIMIDINE KINASE THI20-RELATED"/>
    <property type="match status" value="1"/>
</dbReference>